<keyword evidence="2" id="KW-1133">Transmembrane helix</keyword>
<dbReference type="EMBL" id="BAEH01000035">
    <property type="protein sequence ID" value="GAB17484.1"/>
    <property type="molecule type" value="Genomic_DNA"/>
</dbReference>
<keyword evidence="4" id="KW-1185">Reference proteome</keyword>
<dbReference type="Proteomes" id="UP000035034">
    <property type="component" value="Unassembled WGS sequence"/>
</dbReference>
<proteinExistence type="predicted"/>
<dbReference type="OrthoDB" id="4201904at2"/>
<sequence>MTDEPRDESADADKSPETTQLPPPVTDPSARAYSQMPKAADDDFVPVGSTASFDTPSEAFGTPPPSGQFEGSPVATEAPAKRHLGKIIGLVSVGVVLLLVIGFASFELYTRHKVKDCISQGVSEFTGSETDVSLSGKPMVLQWISGDIPFVQVDTKDDAHASTKLHMRLDNLSQEGDTSKVGSIAGNGSLSFARVMELSKTGGFGTSSTTTPGDTGISTSNAQISKIEGNSAAGTIKIDSTYVLAFIPIPVSVTMKPEVVDGKISFKVVEANAASIIGIPSDFAQGIVDQVSKSMFDSMFDTVKFTTLKVTDTGVEFAVAGDNVSLKQNVSSPSGSCSGLF</sequence>
<evidence type="ECO:0000313" key="3">
    <source>
        <dbReference type="EMBL" id="GAB17484.1"/>
    </source>
</evidence>
<feature type="region of interest" description="Disordered" evidence="1">
    <location>
        <begin position="1"/>
        <end position="73"/>
    </location>
</feature>
<dbReference type="STRING" id="1077974.GOEFS_035_00150"/>
<feature type="compositionally biased region" description="Basic and acidic residues" evidence="1">
    <location>
        <begin position="7"/>
        <end position="16"/>
    </location>
</feature>
<feature type="transmembrane region" description="Helical" evidence="2">
    <location>
        <begin position="87"/>
        <end position="109"/>
    </location>
</feature>
<evidence type="ECO:0000256" key="2">
    <source>
        <dbReference type="SAM" id="Phobius"/>
    </source>
</evidence>
<accession>H0QXD3</accession>
<reference evidence="3 4" key="1">
    <citation type="submission" date="2011-12" db="EMBL/GenBank/DDBJ databases">
        <title>Whole genome shotgun sequence of Gordonia effusa NBRC 100432.</title>
        <authorList>
            <person name="Yoshida I."/>
            <person name="Takarada H."/>
            <person name="Hosoyama A."/>
            <person name="Tsuchikane K."/>
            <person name="Katsumata H."/>
            <person name="Yamazaki S."/>
            <person name="Fujita N."/>
        </authorList>
    </citation>
    <scope>NUCLEOTIDE SEQUENCE [LARGE SCALE GENOMIC DNA]</scope>
    <source>
        <strain evidence="3 4">NBRC 100432</strain>
    </source>
</reference>
<keyword evidence="2" id="KW-0472">Membrane</keyword>
<gene>
    <name evidence="3" type="ORF">GOEFS_035_00150</name>
</gene>
<dbReference type="RefSeq" id="WP_007316822.1">
    <property type="nucleotide sequence ID" value="NZ_BAEH01000035.1"/>
</dbReference>
<keyword evidence="2" id="KW-0812">Transmembrane</keyword>
<evidence type="ECO:0000256" key="1">
    <source>
        <dbReference type="SAM" id="MobiDB-lite"/>
    </source>
</evidence>
<dbReference type="Pfam" id="PF11209">
    <property type="entry name" value="LmeA"/>
    <property type="match status" value="1"/>
</dbReference>
<evidence type="ECO:0008006" key="5">
    <source>
        <dbReference type="Google" id="ProtNLM"/>
    </source>
</evidence>
<comment type="caution">
    <text evidence="3">The sequence shown here is derived from an EMBL/GenBank/DDBJ whole genome shotgun (WGS) entry which is preliminary data.</text>
</comment>
<organism evidence="3 4">
    <name type="scientific">Gordonia effusa NBRC 100432</name>
    <dbReference type="NCBI Taxonomy" id="1077974"/>
    <lineage>
        <taxon>Bacteria</taxon>
        <taxon>Bacillati</taxon>
        <taxon>Actinomycetota</taxon>
        <taxon>Actinomycetes</taxon>
        <taxon>Mycobacteriales</taxon>
        <taxon>Gordoniaceae</taxon>
        <taxon>Gordonia</taxon>
    </lineage>
</organism>
<evidence type="ECO:0000313" key="4">
    <source>
        <dbReference type="Proteomes" id="UP000035034"/>
    </source>
</evidence>
<dbReference type="InterPro" id="IPR021373">
    <property type="entry name" value="DUF2993"/>
</dbReference>
<name>H0QXD3_9ACTN</name>
<dbReference type="eggNOG" id="ENOG5033S01">
    <property type="taxonomic scope" value="Bacteria"/>
</dbReference>
<protein>
    <recommendedName>
        <fullName evidence="5">DUF2993 domain-containing protein</fullName>
    </recommendedName>
</protein>
<dbReference type="AlphaFoldDB" id="H0QXD3"/>